<reference evidence="1 2" key="1">
    <citation type="submission" date="2018-10" db="EMBL/GenBank/DDBJ databases">
        <authorList>
            <person name="Ekblom R."/>
            <person name="Jareborg N."/>
        </authorList>
    </citation>
    <scope>NUCLEOTIDE SEQUENCE [LARGE SCALE GENOMIC DNA]</scope>
    <source>
        <tissue evidence="1">Muscle</tissue>
    </source>
</reference>
<dbReference type="EMBL" id="CYRY02041235">
    <property type="protein sequence ID" value="VCX31404.1"/>
    <property type="molecule type" value="Genomic_DNA"/>
</dbReference>
<evidence type="ECO:0000313" key="1">
    <source>
        <dbReference type="EMBL" id="VCX31404.1"/>
    </source>
</evidence>
<gene>
    <name evidence="1" type="ORF">BN2614_LOCUS2</name>
</gene>
<keyword evidence="2" id="KW-1185">Reference proteome</keyword>
<feature type="non-terminal residue" evidence="1">
    <location>
        <position position="1"/>
    </location>
</feature>
<protein>
    <submittedName>
        <fullName evidence="1">Uncharacterized protein</fullName>
    </submittedName>
</protein>
<proteinExistence type="predicted"/>
<dbReference type="AlphaFoldDB" id="A0A9X9M3L3"/>
<feature type="non-terminal residue" evidence="1">
    <location>
        <position position="34"/>
    </location>
</feature>
<sequence length="34" mass="3696">GSGLGVAEHCKFRTTHAERAWNSPTRAGDNITRV</sequence>
<organism evidence="1 2">
    <name type="scientific">Gulo gulo</name>
    <name type="common">Wolverine</name>
    <name type="synonym">Gluton</name>
    <dbReference type="NCBI Taxonomy" id="48420"/>
    <lineage>
        <taxon>Eukaryota</taxon>
        <taxon>Metazoa</taxon>
        <taxon>Chordata</taxon>
        <taxon>Craniata</taxon>
        <taxon>Vertebrata</taxon>
        <taxon>Euteleostomi</taxon>
        <taxon>Mammalia</taxon>
        <taxon>Eutheria</taxon>
        <taxon>Laurasiatheria</taxon>
        <taxon>Carnivora</taxon>
        <taxon>Caniformia</taxon>
        <taxon>Musteloidea</taxon>
        <taxon>Mustelidae</taxon>
        <taxon>Guloninae</taxon>
        <taxon>Gulo</taxon>
    </lineage>
</organism>
<name>A0A9X9M3L3_GULGU</name>
<accession>A0A9X9M3L3</accession>
<evidence type="ECO:0000313" key="2">
    <source>
        <dbReference type="Proteomes" id="UP000269945"/>
    </source>
</evidence>
<dbReference type="Proteomes" id="UP000269945">
    <property type="component" value="Unassembled WGS sequence"/>
</dbReference>
<comment type="caution">
    <text evidence="1">The sequence shown here is derived from an EMBL/GenBank/DDBJ whole genome shotgun (WGS) entry which is preliminary data.</text>
</comment>